<evidence type="ECO:0000256" key="1">
    <source>
        <dbReference type="ARBA" id="ARBA00022723"/>
    </source>
</evidence>
<dbReference type="PANTHER" id="PTHR47793:SF1">
    <property type="entry name" value="HISTONE DEACETYLASE COMPLEX SUBUNIT CTI6"/>
    <property type="match status" value="1"/>
</dbReference>
<evidence type="ECO:0000313" key="6">
    <source>
        <dbReference type="EMBL" id="KAK9765126.1"/>
    </source>
</evidence>
<feature type="compositionally biased region" description="Low complexity" evidence="4">
    <location>
        <begin position="1"/>
        <end position="10"/>
    </location>
</feature>
<dbReference type="Proteomes" id="UP001479436">
    <property type="component" value="Unassembled WGS sequence"/>
</dbReference>
<gene>
    <name evidence="6" type="primary">CTI6_4</name>
    <name evidence="6" type="ORF">K7432_006798</name>
</gene>
<feature type="compositionally biased region" description="Polar residues" evidence="4">
    <location>
        <begin position="282"/>
        <end position="297"/>
    </location>
</feature>
<evidence type="ECO:0000259" key="5">
    <source>
        <dbReference type="SMART" id="SM00249"/>
    </source>
</evidence>
<dbReference type="InterPro" id="IPR001965">
    <property type="entry name" value="Znf_PHD"/>
</dbReference>
<feature type="compositionally biased region" description="Basic and acidic residues" evidence="4">
    <location>
        <begin position="170"/>
        <end position="184"/>
    </location>
</feature>
<keyword evidence="1" id="KW-0479">Metal-binding</keyword>
<feature type="compositionally biased region" description="Basic and acidic residues" evidence="4">
    <location>
        <begin position="239"/>
        <end position="254"/>
    </location>
</feature>
<feature type="region of interest" description="Disordered" evidence="4">
    <location>
        <begin position="98"/>
        <end position="305"/>
    </location>
</feature>
<dbReference type="PANTHER" id="PTHR47793">
    <property type="entry name" value="HISTONE DEACETYLASE COMPLEX SUBUNIT CTI6"/>
    <property type="match status" value="1"/>
</dbReference>
<proteinExistence type="predicted"/>
<dbReference type="Pfam" id="PF20826">
    <property type="entry name" value="PHD_5"/>
    <property type="match status" value="1"/>
</dbReference>
<dbReference type="InterPro" id="IPR019786">
    <property type="entry name" value="Zinc_finger_PHD-type_CS"/>
</dbReference>
<evidence type="ECO:0000313" key="7">
    <source>
        <dbReference type="Proteomes" id="UP001479436"/>
    </source>
</evidence>
<feature type="compositionally biased region" description="Basic and acidic residues" evidence="4">
    <location>
        <begin position="112"/>
        <end position="123"/>
    </location>
</feature>
<dbReference type="EMBL" id="JASJQH010000313">
    <property type="protein sequence ID" value="KAK9765126.1"/>
    <property type="molecule type" value="Genomic_DNA"/>
</dbReference>
<sequence>MRKAPSSANRRGNRGGSKRSKSEEETRCVCGQQPIDHEGLMIQCELCKVWQHCACVEILDEKDCPEQYFCERCKPENHLYLQYYKNNLKLNSMVKTSEPPIESEVSTQPDIKSTEEVKEKQPLDQEGPETNDFSALSDRDANEDMKREARSKRTKNISNRSQSPISSSRKAKDSESDEEYLTRGERKKKKTNSKSEDREYTISNSRSRKRDSKSCDYGDDETPNKIQEEAHIRKPNRKEKKEHVKEYSSSHELETPQVHTISNDEAISNGKRKKPRKISPEQPRNSTRSKENGQATLDNRRSPPVRIKSVSNRMSFHDMSKRTKYIFDCITRIQISMAEKAKKQNSSSSVTNGKGGEPTTMEMVEGLTRKLVQFQELYGEMR</sequence>
<keyword evidence="2" id="KW-0863">Zinc-finger</keyword>
<evidence type="ECO:0000256" key="3">
    <source>
        <dbReference type="ARBA" id="ARBA00022833"/>
    </source>
</evidence>
<evidence type="ECO:0000256" key="2">
    <source>
        <dbReference type="ARBA" id="ARBA00022771"/>
    </source>
</evidence>
<feature type="region of interest" description="Disordered" evidence="4">
    <location>
        <begin position="340"/>
        <end position="359"/>
    </location>
</feature>
<dbReference type="InterPro" id="IPR053051">
    <property type="entry name" value="HDAC_complex_subunit"/>
</dbReference>
<feature type="domain" description="Zinc finger PHD-type" evidence="5">
    <location>
        <begin position="27"/>
        <end position="74"/>
    </location>
</feature>
<feature type="compositionally biased region" description="Polar residues" evidence="4">
    <location>
        <begin position="257"/>
        <end position="266"/>
    </location>
</feature>
<keyword evidence="3" id="KW-0862">Zinc</keyword>
<reference evidence="6 7" key="1">
    <citation type="submission" date="2023-04" db="EMBL/GenBank/DDBJ databases">
        <title>Genome of Basidiobolus ranarum AG-B5.</title>
        <authorList>
            <person name="Stajich J.E."/>
            <person name="Carter-House D."/>
            <person name="Gryganskyi A."/>
        </authorList>
    </citation>
    <scope>NUCLEOTIDE SEQUENCE [LARGE SCALE GENOMIC DNA]</scope>
    <source>
        <strain evidence="6 7">AG-B5</strain>
    </source>
</reference>
<keyword evidence="7" id="KW-1185">Reference proteome</keyword>
<dbReference type="InterPro" id="IPR013083">
    <property type="entry name" value="Znf_RING/FYVE/PHD"/>
</dbReference>
<dbReference type="InterPro" id="IPR011011">
    <property type="entry name" value="Znf_FYVE_PHD"/>
</dbReference>
<feature type="region of interest" description="Disordered" evidence="4">
    <location>
        <begin position="1"/>
        <end position="21"/>
    </location>
</feature>
<comment type="caution">
    <text evidence="6">The sequence shown here is derived from an EMBL/GenBank/DDBJ whole genome shotgun (WGS) entry which is preliminary data.</text>
</comment>
<dbReference type="SMART" id="SM00249">
    <property type="entry name" value="PHD"/>
    <property type="match status" value="1"/>
</dbReference>
<protein>
    <submittedName>
        <fullName evidence="6">Histone deacetylase complex subunit</fullName>
    </submittedName>
</protein>
<dbReference type="PROSITE" id="PS01359">
    <property type="entry name" value="ZF_PHD_1"/>
    <property type="match status" value="1"/>
</dbReference>
<organism evidence="6 7">
    <name type="scientific">Basidiobolus ranarum</name>
    <dbReference type="NCBI Taxonomy" id="34480"/>
    <lineage>
        <taxon>Eukaryota</taxon>
        <taxon>Fungi</taxon>
        <taxon>Fungi incertae sedis</taxon>
        <taxon>Zoopagomycota</taxon>
        <taxon>Entomophthoromycotina</taxon>
        <taxon>Basidiobolomycetes</taxon>
        <taxon>Basidiobolales</taxon>
        <taxon>Basidiobolaceae</taxon>
        <taxon>Basidiobolus</taxon>
    </lineage>
</organism>
<name>A0ABR2WUD4_9FUNG</name>
<feature type="compositionally biased region" description="Basic and acidic residues" evidence="4">
    <location>
        <begin position="212"/>
        <end position="232"/>
    </location>
</feature>
<evidence type="ECO:0000256" key="4">
    <source>
        <dbReference type="SAM" id="MobiDB-lite"/>
    </source>
</evidence>
<accession>A0ABR2WUD4</accession>
<dbReference type="SUPFAM" id="SSF57903">
    <property type="entry name" value="FYVE/PHD zinc finger"/>
    <property type="match status" value="1"/>
</dbReference>
<feature type="compositionally biased region" description="Basic and acidic residues" evidence="4">
    <location>
        <begin position="137"/>
        <end position="148"/>
    </location>
</feature>
<dbReference type="Gene3D" id="3.30.40.10">
    <property type="entry name" value="Zinc/RING finger domain, C3HC4 (zinc finger)"/>
    <property type="match status" value="1"/>
</dbReference>
<feature type="compositionally biased region" description="Low complexity" evidence="4">
    <location>
        <begin position="156"/>
        <end position="168"/>
    </location>
</feature>